<reference evidence="2 3" key="2">
    <citation type="journal article" date="2010" name="Nature">
        <title>Comparative genomics reveals mobile pathogenicity chromosomes in Fusarium.</title>
        <authorList>
            <person name="Ma L.J."/>
            <person name="van der Does H.C."/>
            <person name="Borkovich K.A."/>
            <person name="Coleman J.J."/>
            <person name="Daboussi M.J."/>
            <person name="Di Pietro A."/>
            <person name="Dufresne M."/>
            <person name="Freitag M."/>
            <person name="Grabherr M."/>
            <person name="Henrissat B."/>
            <person name="Houterman P.M."/>
            <person name="Kang S."/>
            <person name="Shim W.B."/>
            <person name="Woloshuk C."/>
            <person name="Xie X."/>
            <person name="Xu J.R."/>
            <person name="Antoniw J."/>
            <person name="Baker S.E."/>
            <person name="Bluhm B.H."/>
            <person name="Breakspear A."/>
            <person name="Brown D.W."/>
            <person name="Butchko R.A."/>
            <person name="Chapman S."/>
            <person name="Coulson R."/>
            <person name="Coutinho P.M."/>
            <person name="Danchin E.G."/>
            <person name="Diener A."/>
            <person name="Gale L.R."/>
            <person name="Gardiner D.M."/>
            <person name="Goff S."/>
            <person name="Hammond-Kosack K.E."/>
            <person name="Hilburn K."/>
            <person name="Hua-Van A."/>
            <person name="Jonkers W."/>
            <person name="Kazan K."/>
            <person name="Kodira C.D."/>
            <person name="Koehrsen M."/>
            <person name="Kumar L."/>
            <person name="Lee Y.H."/>
            <person name="Li L."/>
            <person name="Manners J.M."/>
            <person name="Miranda-Saavedra D."/>
            <person name="Mukherjee M."/>
            <person name="Park G."/>
            <person name="Park J."/>
            <person name="Park S.Y."/>
            <person name="Proctor R.H."/>
            <person name="Regev A."/>
            <person name="Ruiz-Roldan M.C."/>
            <person name="Sain D."/>
            <person name="Sakthikumar S."/>
            <person name="Sykes S."/>
            <person name="Schwartz D.C."/>
            <person name="Turgeon B.G."/>
            <person name="Wapinski I."/>
            <person name="Yoder O."/>
            <person name="Young S."/>
            <person name="Zeng Q."/>
            <person name="Zhou S."/>
            <person name="Galagan J."/>
            <person name="Cuomo C.A."/>
            <person name="Kistler H.C."/>
            <person name="Rep M."/>
        </authorList>
    </citation>
    <scope>GENOME REANNOTATION</scope>
    <source>
        <strain evidence="3">ATCC MYA-4620 / CBS 123657 / FGSC 9075 / NRRL 31084 / PH-1</strain>
        <strain evidence="2">PH-1 / ATCC MYA-4620 / FGSC 9075 / NRRL 31084</strain>
    </source>
</reference>
<dbReference type="EnsemblFungi" id="CEF77218">
    <property type="protein sequence ID" value="CEF77218"/>
    <property type="gene ID" value="FGRRES_20142"/>
</dbReference>
<evidence type="ECO:0000313" key="2">
    <source>
        <dbReference type="EnsemblFungi" id="CEF77218"/>
    </source>
</evidence>
<reference evidence="2" key="4">
    <citation type="submission" date="2017-01" db="UniProtKB">
        <authorList>
            <consortium name="EnsemblFungi"/>
        </authorList>
    </citation>
    <scope>IDENTIFICATION</scope>
    <source>
        <strain evidence="2">PH-1 / ATCC MYA-4620 / FGSC 9075 / NRRL 31084</strain>
    </source>
</reference>
<organism evidence="1 3">
    <name type="scientific">Gibberella zeae (strain ATCC MYA-4620 / CBS 123657 / FGSC 9075 / NRRL 31084 / PH-1)</name>
    <name type="common">Wheat head blight fungus</name>
    <name type="synonym">Fusarium graminearum</name>
    <dbReference type="NCBI Taxonomy" id="229533"/>
    <lineage>
        <taxon>Eukaryota</taxon>
        <taxon>Fungi</taxon>
        <taxon>Dikarya</taxon>
        <taxon>Ascomycota</taxon>
        <taxon>Pezizomycotina</taxon>
        <taxon>Sordariomycetes</taxon>
        <taxon>Hypocreomycetidae</taxon>
        <taxon>Hypocreales</taxon>
        <taxon>Nectriaceae</taxon>
        <taxon>Fusarium</taxon>
    </lineage>
</organism>
<accession>A0A098DE28</accession>
<gene>
    <name evidence="1" type="ORF">FGRAMPH1_01T10831</name>
</gene>
<dbReference type="Proteomes" id="UP000070720">
    <property type="component" value="Chromosome 2"/>
</dbReference>
<name>A0A098DE28_GIBZE</name>
<keyword evidence="3" id="KW-1185">Reference proteome</keyword>
<dbReference type="EMBL" id="HG970333">
    <property type="protein sequence ID" value="CEF77218.1"/>
    <property type="molecule type" value="Genomic_DNA"/>
</dbReference>
<evidence type="ECO:0000313" key="1">
    <source>
        <dbReference type="EMBL" id="CEF77218.1"/>
    </source>
</evidence>
<accession>A0A0E0S143</accession>
<reference evidence="2 3" key="1">
    <citation type="journal article" date="2007" name="Science">
        <title>The Fusarium graminearum genome reveals a link between localized polymorphism and pathogen specialization.</title>
        <authorList>
            <person name="Cuomo C.A."/>
            <person name="Gueldener U."/>
            <person name="Xu J.-R."/>
            <person name="Trail F."/>
            <person name="Turgeon B.G."/>
            <person name="Di Pietro A."/>
            <person name="Walton J.D."/>
            <person name="Ma L.-J."/>
            <person name="Baker S.E."/>
            <person name="Rep M."/>
            <person name="Adam G."/>
            <person name="Antoniw J."/>
            <person name="Baldwin T."/>
            <person name="Calvo S.E."/>
            <person name="Chang Y.-L."/>
            <person name="DeCaprio D."/>
            <person name="Gale L.R."/>
            <person name="Gnerre S."/>
            <person name="Goswami R.S."/>
            <person name="Hammond-Kosack K."/>
            <person name="Harris L.J."/>
            <person name="Hilburn K."/>
            <person name="Kennell J.C."/>
            <person name="Kroken S."/>
            <person name="Magnuson J.K."/>
            <person name="Mannhaupt G."/>
            <person name="Mauceli E.W."/>
            <person name="Mewes H.-W."/>
            <person name="Mitterbauer R."/>
            <person name="Muehlbauer G."/>
            <person name="Muensterkoetter M."/>
            <person name="Nelson D."/>
            <person name="O'Donnell K."/>
            <person name="Ouellet T."/>
            <person name="Qi W."/>
            <person name="Quesneville H."/>
            <person name="Roncero M.I.G."/>
            <person name="Seong K.-Y."/>
            <person name="Tetko I.V."/>
            <person name="Urban M."/>
            <person name="Waalwijk C."/>
            <person name="Ward T.J."/>
            <person name="Yao J."/>
            <person name="Birren B.W."/>
            <person name="Kistler H.C."/>
        </authorList>
    </citation>
    <scope>NUCLEOTIDE SEQUENCE [LARGE SCALE GENOMIC DNA]</scope>
    <source>
        <strain evidence="3">ATCC MYA-4620 / CBS 123657 / FGSC 9075 / NRRL 31084 / PH-1</strain>
        <strain evidence="2">PH-1 / ATCC MYA-4620 / FGSC 9075 / NRRL 31084</strain>
    </source>
</reference>
<dbReference type="AlphaFoldDB" id="A0A098DE28"/>
<evidence type="ECO:0000313" key="3">
    <source>
        <dbReference type="Proteomes" id="UP000070720"/>
    </source>
</evidence>
<protein>
    <submittedName>
        <fullName evidence="1">Chromosome 2, complete genome</fullName>
    </submittedName>
</protein>
<reference evidence="1 3" key="3">
    <citation type="journal article" date="2015" name="BMC Genomics">
        <title>The completed genome sequence of the pathogenic ascomycete fungus Fusarium graminearum.</title>
        <authorList>
            <person name="King R."/>
            <person name="Urban M."/>
            <person name="Hammond-Kosack M.C."/>
            <person name="Hassani-Pak K."/>
            <person name="Hammond-Kosack K.E."/>
        </authorList>
    </citation>
    <scope>NUCLEOTIDE SEQUENCE [LARGE SCALE GENOMIC DNA]</scope>
    <source>
        <strain evidence="3">ATCC MYA-4620 / CBS 123657 / FGSC 9075 / NRRL 31084 / PH-1</strain>
        <strain evidence="1">PH-1</strain>
    </source>
</reference>
<sequence>MDSGCGLATWLVGFYKYIPSHQPWEFQRKTPNSTCVTGTEYTLVCQVLATYKEGGRSMQLPFFLDAVTLWWLVGRHAAALGGSNAD</sequence>
<dbReference type="InParanoid" id="A0A098DE28"/>
<proteinExistence type="predicted"/>
<dbReference type="VEuPathDB" id="FungiDB:FGRAMPH1_01G10831"/>